<evidence type="ECO:0000313" key="13">
    <source>
        <dbReference type="Proteomes" id="UP000004191"/>
    </source>
</evidence>
<proteinExistence type="inferred from homology"/>
<dbReference type="InterPro" id="IPR028055">
    <property type="entry name" value="YidC/Oxa/ALB_C"/>
</dbReference>
<sequence length="231" mass="26748">MDFLSSILGKLFSFIYESLKGMNIGSETFSTYAMTIIAMGIIYKILTIPMTLQTAKQQRKQREMQPELDRIKQKYGYDQQIYQKKMMEFQKENNMMQGCGGSCLTFILQMVIIFALYSVIREPQKYLSDYENINRSFFWIKDLALADPTGFALPLINSVSQLGYQFLNKSSMEGSPQASGMQTMMYIMPIMFFFIFRNLPAALVLYWSIGNVIEILIRGFIFLIRKARGNN</sequence>
<dbReference type="GeneID" id="96999643"/>
<comment type="subcellular location">
    <subcellularLocation>
        <location evidence="1">Cell membrane</location>
        <topology evidence="1">Multi-pass membrane protein</topology>
    </subcellularLocation>
    <subcellularLocation>
        <location evidence="9">Membrane</location>
        <topology evidence="9">Multi-pass membrane protein</topology>
    </subcellularLocation>
</comment>
<dbReference type="Proteomes" id="UP000004191">
    <property type="component" value="Unassembled WGS sequence"/>
</dbReference>
<dbReference type="PANTHER" id="PTHR12428">
    <property type="entry name" value="OXA1"/>
    <property type="match status" value="1"/>
</dbReference>
<dbReference type="InterPro" id="IPR001708">
    <property type="entry name" value="YidC/ALB3/OXA1/COX18"/>
</dbReference>
<dbReference type="GO" id="GO:0051205">
    <property type="term" value="P:protein insertion into membrane"/>
    <property type="evidence" value="ECO:0007669"/>
    <property type="project" value="TreeGrafter"/>
</dbReference>
<dbReference type="Pfam" id="PF02096">
    <property type="entry name" value="60KD_IMP"/>
    <property type="match status" value="1"/>
</dbReference>
<evidence type="ECO:0000313" key="12">
    <source>
        <dbReference type="EMBL" id="EHR32093.1"/>
    </source>
</evidence>
<evidence type="ECO:0000256" key="8">
    <source>
        <dbReference type="ARBA" id="ARBA00023186"/>
    </source>
</evidence>
<keyword evidence="3" id="KW-1003">Cell membrane</keyword>
<keyword evidence="2" id="KW-0813">Transport</keyword>
<keyword evidence="13" id="KW-1185">Reference proteome</keyword>
<feature type="transmembrane region" description="Helical" evidence="10">
    <location>
        <begin position="29"/>
        <end position="52"/>
    </location>
</feature>
<dbReference type="CDD" id="cd20070">
    <property type="entry name" value="5TM_YidC_Alb3"/>
    <property type="match status" value="1"/>
</dbReference>
<dbReference type="OrthoDB" id="9780552at2"/>
<keyword evidence="5" id="KW-0653">Protein transport</keyword>
<evidence type="ECO:0000256" key="5">
    <source>
        <dbReference type="ARBA" id="ARBA00022927"/>
    </source>
</evidence>
<dbReference type="PANTHER" id="PTHR12428:SF65">
    <property type="entry name" value="CYTOCHROME C OXIDASE ASSEMBLY PROTEIN COX18, MITOCHONDRIAL"/>
    <property type="match status" value="1"/>
</dbReference>
<keyword evidence="8" id="KW-0143">Chaperone</keyword>
<dbReference type="GO" id="GO:0005886">
    <property type="term" value="C:plasma membrane"/>
    <property type="evidence" value="ECO:0007669"/>
    <property type="project" value="UniProtKB-SubCell"/>
</dbReference>
<evidence type="ECO:0000256" key="1">
    <source>
        <dbReference type="ARBA" id="ARBA00004651"/>
    </source>
</evidence>
<dbReference type="RefSeq" id="WP_005399222.1">
    <property type="nucleotide sequence ID" value="NZ_JH601088.1"/>
</dbReference>
<evidence type="ECO:0000256" key="6">
    <source>
        <dbReference type="ARBA" id="ARBA00022989"/>
    </source>
</evidence>
<organism evidence="12 13">
    <name type="scientific">Helcococcus kunzii ATCC 51366</name>
    <dbReference type="NCBI Taxonomy" id="883114"/>
    <lineage>
        <taxon>Bacteria</taxon>
        <taxon>Bacillati</taxon>
        <taxon>Bacillota</taxon>
        <taxon>Tissierellia</taxon>
        <taxon>Tissierellales</taxon>
        <taxon>Peptoniphilaceae</taxon>
        <taxon>Helcococcus</taxon>
    </lineage>
</organism>
<comment type="caution">
    <text evidence="12">The sequence shown here is derived from an EMBL/GenBank/DDBJ whole genome shotgun (WGS) entry which is preliminary data.</text>
</comment>
<dbReference type="eggNOG" id="COG0706">
    <property type="taxonomic scope" value="Bacteria"/>
</dbReference>
<evidence type="ECO:0000256" key="7">
    <source>
        <dbReference type="ARBA" id="ARBA00023136"/>
    </source>
</evidence>
<dbReference type="NCBIfam" id="TIGR03592">
    <property type="entry name" value="yidC_oxa1_cterm"/>
    <property type="match status" value="1"/>
</dbReference>
<evidence type="ECO:0000256" key="9">
    <source>
        <dbReference type="RuleBase" id="RU003945"/>
    </source>
</evidence>
<keyword evidence="7 10" id="KW-0472">Membrane</keyword>
<keyword evidence="6 10" id="KW-1133">Transmembrane helix</keyword>
<dbReference type="GO" id="GO:0032977">
    <property type="term" value="F:membrane insertase activity"/>
    <property type="evidence" value="ECO:0007669"/>
    <property type="project" value="InterPro"/>
</dbReference>
<reference evidence="12 13" key="1">
    <citation type="submission" date="2012-01" db="EMBL/GenBank/DDBJ databases">
        <title>The Genome Sequence of Helcococcus kunzii ATCC 51366.</title>
        <authorList>
            <consortium name="The Broad Institute Genome Sequencing Platform"/>
            <person name="Earl A."/>
            <person name="Ward D."/>
            <person name="Feldgarden M."/>
            <person name="Gevers D."/>
            <person name="Huys G."/>
            <person name="Young S.K."/>
            <person name="Zeng Q."/>
            <person name="Gargeya S."/>
            <person name="Fitzgerald M."/>
            <person name="Haas B."/>
            <person name="Abouelleil A."/>
            <person name="Alvarado L."/>
            <person name="Arachchi H.M."/>
            <person name="Berlin A."/>
            <person name="Chapman S.B."/>
            <person name="Gearin G."/>
            <person name="Goldberg J."/>
            <person name="Griggs A."/>
            <person name="Gujja S."/>
            <person name="Hansen M."/>
            <person name="Heiman D."/>
            <person name="Howarth C."/>
            <person name="Larimer J."/>
            <person name="Lui A."/>
            <person name="MacDonald P.J.P."/>
            <person name="McCowen C."/>
            <person name="Montmayeur A."/>
            <person name="Murphy C."/>
            <person name="Neiman D."/>
            <person name="Pearson M."/>
            <person name="Priest M."/>
            <person name="Roberts A."/>
            <person name="Saif S."/>
            <person name="Shea T."/>
            <person name="Sisk P."/>
            <person name="Stolte C."/>
            <person name="Sykes S."/>
            <person name="Wortman J."/>
            <person name="Nusbaum C."/>
            <person name="Birren B."/>
        </authorList>
    </citation>
    <scope>NUCLEOTIDE SEQUENCE [LARGE SCALE GENOMIC DNA]</scope>
    <source>
        <strain evidence="12 13">ATCC 51366</strain>
    </source>
</reference>
<dbReference type="PATRIC" id="fig|883114.3.peg.1703"/>
<dbReference type="AlphaFoldDB" id="H3NQU6"/>
<evidence type="ECO:0000259" key="11">
    <source>
        <dbReference type="Pfam" id="PF02096"/>
    </source>
</evidence>
<feature type="transmembrane region" description="Helical" evidence="10">
    <location>
        <begin position="202"/>
        <end position="224"/>
    </location>
</feature>
<evidence type="ECO:0000256" key="3">
    <source>
        <dbReference type="ARBA" id="ARBA00022475"/>
    </source>
</evidence>
<feature type="domain" description="Membrane insertase YidC/Oxa/ALB C-terminal" evidence="11">
    <location>
        <begin position="32"/>
        <end position="218"/>
    </location>
</feature>
<gene>
    <name evidence="12" type="ORF">HMPREF9709_01707</name>
</gene>
<evidence type="ECO:0000256" key="2">
    <source>
        <dbReference type="ARBA" id="ARBA00022448"/>
    </source>
</evidence>
<dbReference type="InterPro" id="IPR047196">
    <property type="entry name" value="YidC_ALB_C"/>
</dbReference>
<dbReference type="EMBL" id="AGEI01000031">
    <property type="protein sequence ID" value="EHR32093.1"/>
    <property type="molecule type" value="Genomic_DNA"/>
</dbReference>
<comment type="similarity">
    <text evidence="9">Belongs to the OXA1/ALB3/YidC family.</text>
</comment>
<accession>H3NQU6</accession>
<evidence type="ECO:0000256" key="10">
    <source>
        <dbReference type="SAM" id="Phobius"/>
    </source>
</evidence>
<dbReference type="GO" id="GO:0015031">
    <property type="term" value="P:protein transport"/>
    <property type="evidence" value="ECO:0007669"/>
    <property type="project" value="UniProtKB-KW"/>
</dbReference>
<name>H3NQU6_9FIRM</name>
<keyword evidence="4 9" id="KW-0812">Transmembrane</keyword>
<feature type="transmembrane region" description="Helical" evidence="10">
    <location>
        <begin position="95"/>
        <end position="117"/>
    </location>
</feature>
<dbReference type="STRING" id="883114.HMPREF9709_01707"/>
<protein>
    <submittedName>
        <fullName evidence="12">YidC/Oxa1 family membrane protein insertase</fullName>
    </submittedName>
</protein>
<feature type="transmembrane region" description="Helical" evidence="10">
    <location>
        <begin position="178"/>
        <end position="196"/>
    </location>
</feature>
<dbReference type="HOGENOM" id="CLU_036138_4_1_9"/>
<evidence type="ECO:0000256" key="4">
    <source>
        <dbReference type="ARBA" id="ARBA00022692"/>
    </source>
</evidence>